<gene>
    <name evidence="2" type="ORF">QN277_028817</name>
</gene>
<sequence length="689" mass="77974">MTEVSHGPAPGNDYPSFIKASLDELEGPYHCWLNRFAKNERLYVGDRIFLVLSARTFDHVILFENIKKIKKRFPHLFIMGLIHSSADTIPLIWLLMAENISFPILLSKKTFPETEKGACYLLFKNFESPVVYHEKDVDLEILFQAIQKLHVLPAGNSKSVSQLSFPSWKQDGITKEHYMCSSLQNLLLNYPGCISADESGNRLFISDCNHHRIIVSDGNGVILDCIGSSPGFEDGDFEFAKLSRPAGSYYHAAEDCLYFVDSENHAIRKADLEARSVHTLYPTSASNKSNGRIWSWIMNNLGLDSTVDSNVEETSDVFDSKTPYLPWHMLKSVDDILFILDRRFQTVWIMDLTSAKIDNILEGSPEILETCRKQIAKKLSLLDCLAYDWFQQQIEYTCSAEGLPHSGLLSSLTTLQNQVFICDTVGHRILKVDQESGVCSNFQFSNFGILGLPYWMTFPLETFYATRNGLSDVQIDHLQSFQLLPGRIHIQVIVDVPQDAELVQPLFEACIWRQARGAATEISVIEDVPGSVDKVGVAQQWYDELDDLASPKPKSEQAVPDDNLNNNLMVEDKKNCVSCNVNTSPGTSEVIVYTVLYLKLKRDPDSQEENPKVHAGRILDIMSSGRNVKMERDLWSEFLSKSKGDLRDLVFMKPLHIRIKLESFDHPKADNERDIILTDSSIQVKVSLN</sequence>
<comment type="caution">
    <text evidence="2">The sequence shown here is derived from an EMBL/GenBank/DDBJ whole genome shotgun (WGS) entry which is preliminary data.</text>
</comment>
<keyword evidence="3" id="KW-1185">Reference proteome</keyword>
<dbReference type="FunFam" id="2.120.10.30:FF:000108">
    <property type="entry name" value="NHL domain-containing protein"/>
    <property type="match status" value="1"/>
</dbReference>
<dbReference type="PANTHER" id="PTHR46388:SF3">
    <property type="entry name" value="DUF1618 DOMAIN-CONTAINING PROTEIN"/>
    <property type="match status" value="1"/>
</dbReference>
<dbReference type="Proteomes" id="UP001293593">
    <property type="component" value="Unassembled WGS sequence"/>
</dbReference>
<dbReference type="EMBL" id="JAWXYG010000009">
    <property type="protein sequence ID" value="KAK4263405.1"/>
    <property type="molecule type" value="Genomic_DNA"/>
</dbReference>
<dbReference type="PANTHER" id="PTHR46388">
    <property type="entry name" value="NHL REPEAT-CONTAINING PROTEIN 2"/>
    <property type="match status" value="1"/>
</dbReference>
<name>A0AAE1K3X8_9FABA</name>
<evidence type="ECO:0008006" key="4">
    <source>
        <dbReference type="Google" id="ProtNLM"/>
    </source>
</evidence>
<keyword evidence="1" id="KW-0677">Repeat</keyword>
<proteinExistence type="predicted"/>
<accession>A0AAE1K3X8</accession>
<evidence type="ECO:0000313" key="3">
    <source>
        <dbReference type="Proteomes" id="UP001293593"/>
    </source>
</evidence>
<dbReference type="SUPFAM" id="SSF63825">
    <property type="entry name" value="YWTD domain"/>
    <property type="match status" value="1"/>
</dbReference>
<dbReference type="InterPro" id="IPR001258">
    <property type="entry name" value="NHL_repeat"/>
</dbReference>
<dbReference type="Pfam" id="PF01436">
    <property type="entry name" value="NHL"/>
    <property type="match status" value="1"/>
</dbReference>
<dbReference type="InterPro" id="IPR011042">
    <property type="entry name" value="6-blade_b-propeller_TolB-like"/>
</dbReference>
<evidence type="ECO:0000256" key="1">
    <source>
        <dbReference type="ARBA" id="ARBA00022737"/>
    </source>
</evidence>
<protein>
    <recommendedName>
        <fullName evidence="4">NHL repeat-containing protein 2</fullName>
    </recommendedName>
</protein>
<dbReference type="Gene3D" id="2.120.10.30">
    <property type="entry name" value="TolB, C-terminal domain"/>
    <property type="match status" value="1"/>
</dbReference>
<dbReference type="AlphaFoldDB" id="A0AAE1K3X8"/>
<reference evidence="2" key="1">
    <citation type="submission" date="2023-10" db="EMBL/GenBank/DDBJ databases">
        <title>Chromosome-level genome of the transformable northern wattle, Acacia crassicarpa.</title>
        <authorList>
            <person name="Massaro I."/>
            <person name="Sinha N.R."/>
            <person name="Poethig S."/>
            <person name="Leichty A.R."/>
        </authorList>
    </citation>
    <scope>NUCLEOTIDE SEQUENCE</scope>
    <source>
        <strain evidence="2">Acra3RX</strain>
        <tissue evidence="2">Leaf</tissue>
    </source>
</reference>
<organism evidence="2 3">
    <name type="scientific">Acacia crassicarpa</name>
    <name type="common">northern wattle</name>
    <dbReference type="NCBI Taxonomy" id="499986"/>
    <lineage>
        <taxon>Eukaryota</taxon>
        <taxon>Viridiplantae</taxon>
        <taxon>Streptophyta</taxon>
        <taxon>Embryophyta</taxon>
        <taxon>Tracheophyta</taxon>
        <taxon>Spermatophyta</taxon>
        <taxon>Magnoliopsida</taxon>
        <taxon>eudicotyledons</taxon>
        <taxon>Gunneridae</taxon>
        <taxon>Pentapetalae</taxon>
        <taxon>rosids</taxon>
        <taxon>fabids</taxon>
        <taxon>Fabales</taxon>
        <taxon>Fabaceae</taxon>
        <taxon>Caesalpinioideae</taxon>
        <taxon>mimosoid clade</taxon>
        <taxon>Acacieae</taxon>
        <taxon>Acacia</taxon>
    </lineage>
</organism>
<evidence type="ECO:0000313" key="2">
    <source>
        <dbReference type="EMBL" id="KAK4263405.1"/>
    </source>
</evidence>